<dbReference type="EMBL" id="VIWO01000013">
    <property type="protein sequence ID" value="TWF32829.1"/>
    <property type="molecule type" value="Genomic_DNA"/>
</dbReference>
<evidence type="ECO:0000256" key="1">
    <source>
        <dbReference type="ARBA" id="ARBA00023015"/>
    </source>
</evidence>
<evidence type="ECO:0000256" key="4">
    <source>
        <dbReference type="PROSITE-ProRule" id="PRU00335"/>
    </source>
</evidence>
<keyword evidence="1" id="KW-0805">Transcription regulation</keyword>
<dbReference type="InterPro" id="IPR011075">
    <property type="entry name" value="TetR_C"/>
</dbReference>
<dbReference type="Gene3D" id="1.10.357.10">
    <property type="entry name" value="Tetracycline Repressor, domain 2"/>
    <property type="match status" value="1"/>
</dbReference>
<dbReference type="PROSITE" id="PS50977">
    <property type="entry name" value="HTH_TETR_2"/>
    <property type="match status" value="1"/>
</dbReference>
<dbReference type="AlphaFoldDB" id="A0A561P3Z4"/>
<dbReference type="Proteomes" id="UP000320811">
    <property type="component" value="Unassembled WGS sequence"/>
</dbReference>
<dbReference type="InterPro" id="IPR001647">
    <property type="entry name" value="HTH_TetR"/>
</dbReference>
<accession>A0A561P3Z4</accession>
<name>A0A561P3Z4_9BACT</name>
<dbReference type="GO" id="GO:0003677">
    <property type="term" value="F:DNA binding"/>
    <property type="evidence" value="ECO:0007669"/>
    <property type="project" value="UniProtKB-UniRule"/>
</dbReference>
<evidence type="ECO:0000256" key="3">
    <source>
        <dbReference type="ARBA" id="ARBA00023163"/>
    </source>
</evidence>
<dbReference type="SUPFAM" id="SSF48498">
    <property type="entry name" value="Tetracyclin repressor-like, C-terminal domain"/>
    <property type="match status" value="1"/>
</dbReference>
<dbReference type="RefSeq" id="WP_145674628.1">
    <property type="nucleotide sequence ID" value="NZ_VIWO01000013.1"/>
</dbReference>
<dbReference type="InterPro" id="IPR009057">
    <property type="entry name" value="Homeodomain-like_sf"/>
</dbReference>
<feature type="DNA-binding region" description="H-T-H motif" evidence="4">
    <location>
        <begin position="28"/>
        <end position="47"/>
    </location>
</feature>
<evidence type="ECO:0000313" key="6">
    <source>
        <dbReference type="EMBL" id="TWF32829.1"/>
    </source>
</evidence>
<dbReference type="PANTHER" id="PTHR47506">
    <property type="entry name" value="TRANSCRIPTIONAL REGULATORY PROTEIN"/>
    <property type="match status" value="1"/>
</dbReference>
<evidence type="ECO:0000259" key="5">
    <source>
        <dbReference type="PROSITE" id="PS50977"/>
    </source>
</evidence>
<keyword evidence="3" id="KW-0804">Transcription</keyword>
<dbReference type="OrthoDB" id="9798857at2"/>
<keyword evidence="7" id="KW-1185">Reference proteome</keyword>
<evidence type="ECO:0000256" key="2">
    <source>
        <dbReference type="ARBA" id="ARBA00023125"/>
    </source>
</evidence>
<protein>
    <submittedName>
        <fullName evidence="6">TetR family transcriptional regulator</fullName>
    </submittedName>
</protein>
<gene>
    <name evidence="6" type="ORF">FHW36_11383</name>
</gene>
<reference evidence="6 7" key="1">
    <citation type="submission" date="2019-06" db="EMBL/GenBank/DDBJ databases">
        <title>Sorghum-associated microbial communities from plants grown in Nebraska, USA.</title>
        <authorList>
            <person name="Schachtman D."/>
        </authorList>
    </citation>
    <scope>NUCLEOTIDE SEQUENCE [LARGE SCALE GENOMIC DNA]</scope>
    <source>
        <strain evidence="6 7">1209</strain>
    </source>
</reference>
<dbReference type="Pfam" id="PF16925">
    <property type="entry name" value="TetR_C_13"/>
    <property type="match status" value="1"/>
</dbReference>
<keyword evidence="2 4" id="KW-0238">DNA-binding</keyword>
<sequence length="194" mass="21728">MNKAEKTRQFIVEKTAPVFNEKGYVGTSLNDMTNATGLTKGSIYGNFANKDEVALAAFDHNLKQVTTIIQQEMSKHNTCREKLMVYVQVYSNFQKHPFPEGGCPLLNTATEADDTHAALRQRAADGIQRWKNAITTLLEKGIQLGEFRKDVPVEQTALSMIATIEGCIMMTKLTGKTHYQKAIMRTVEKLIDDL</sequence>
<dbReference type="PANTHER" id="PTHR47506:SF3">
    <property type="entry name" value="HTH-TYPE TRANSCRIPTIONAL REGULATOR LMRA"/>
    <property type="match status" value="1"/>
</dbReference>
<dbReference type="Pfam" id="PF00440">
    <property type="entry name" value="TetR_N"/>
    <property type="match status" value="1"/>
</dbReference>
<feature type="domain" description="HTH tetR-type" evidence="5">
    <location>
        <begin position="5"/>
        <end position="65"/>
    </location>
</feature>
<dbReference type="InterPro" id="IPR036271">
    <property type="entry name" value="Tet_transcr_reg_TetR-rel_C_sf"/>
</dbReference>
<dbReference type="SUPFAM" id="SSF46689">
    <property type="entry name" value="Homeodomain-like"/>
    <property type="match status" value="1"/>
</dbReference>
<proteinExistence type="predicted"/>
<evidence type="ECO:0000313" key="7">
    <source>
        <dbReference type="Proteomes" id="UP000320811"/>
    </source>
</evidence>
<organism evidence="6 7">
    <name type="scientific">Chitinophaga polysaccharea</name>
    <dbReference type="NCBI Taxonomy" id="1293035"/>
    <lineage>
        <taxon>Bacteria</taxon>
        <taxon>Pseudomonadati</taxon>
        <taxon>Bacteroidota</taxon>
        <taxon>Chitinophagia</taxon>
        <taxon>Chitinophagales</taxon>
        <taxon>Chitinophagaceae</taxon>
        <taxon>Chitinophaga</taxon>
    </lineage>
</organism>
<comment type="caution">
    <text evidence="6">The sequence shown here is derived from an EMBL/GenBank/DDBJ whole genome shotgun (WGS) entry which is preliminary data.</text>
</comment>
<dbReference type="PRINTS" id="PR00455">
    <property type="entry name" value="HTHTETR"/>
</dbReference>